<dbReference type="PROSITE" id="PS00108">
    <property type="entry name" value="PROTEIN_KINASE_ST"/>
    <property type="match status" value="1"/>
</dbReference>
<dbReference type="SMART" id="SM00220">
    <property type="entry name" value="S_TKc"/>
    <property type="match status" value="1"/>
</dbReference>
<evidence type="ECO:0000256" key="2">
    <source>
        <dbReference type="ARBA" id="ARBA00022527"/>
    </source>
</evidence>
<dbReference type="PANTHER" id="PTHR47634:SF9">
    <property type="entry name" value="PROTEIN KINASE DOMAIN-CONTAINING PROTEIN-RELATED"/>
    <property type="match status" value="1"/>
</dbReference>
<dbReference type="PROSITE" id="PS00107">
    <property type="entry name" value="PROTEIN_KINASE_ATP"/>
    <property type="match status" value="1"/>
</dbReference>
<name>A0A369JRU6_HYPMA</name>
<evidence type="ECO:0000256" key="8">
    <source>
        <dbReference type="ARBA" id="ARBA00048679"/>
    </source>
</evidence>
<dbReference type="Pfam" id="PF00069">
    <property type="entry name" value="Pkinase"/>
    <property type="match status" value="2"/>
</dbReference>
<dbReference type="GO" id="GO:0004674">
    <property type="term" value="F:protein serine/threonine kinase activity"/>
    <property type="evidence" value="ECO:0007669"/>
    <property type="project" value="UniProtKB-KW"/>
</dbReference>
<dbReference type="InterPro" id="IPR051334">
    <property type="entry name" value="SRPK"/>
</dbReference>
<keyword evidence="5 12" id="KW-0418">Kinase</keyword>
<dbReference type="InterPro" id="IPR017441">
    <property type="entry name" value="Protein_kinase_ATP_BS"/>
</dbReference>
<feature type="binding site" evidence="9">
    <location>
        <position position="89"/>
    </location>
    <ligand>
        <name>ATP</name>
        <dbReference type="ChEBI" id="CHEBI:30616"/>
    </ligand>
</feature>
<dbReference type="Proteomes" id="UP000076154">
    <property type="component" value="Unassembled WGS sequence"/>
</dbReference>
<dbReference type="InterPro" id="IPR000719">
    <property type="entry name" value="Prot_kinase_dom"/>
</dbReference>
<dbReference type="SUPFAM" id="SSF56112">
    <property type="entry name" value="Protein kinase-like (PK-like)"/>
    <property type="match status" value="1"/>
</dbReference>
<comment type="similarity">
    <text evidence="10">Belongs to the protein kinase superfamily.</text>
</comment>
<dbReference type="GO" id="GO:0000245">
    <property type="term" value="P:spliceosomal complex assembly"/>
    <property type="evidence" value="ECO:0007669"/>
    <property type="project" value="TreeGrafter"/>
</dbReference>
<dbReference type="PANTHER" id="PTHR47634">
    <property type="entry name" value="PROTEIN KINASE DOMAIN-CONTAINING PROTEIN-RELATED"/>
    <property type="match status" value="1"/>
</dbReference>
<evidence type="ECO:0000256" key="9">
    <source>
        <dbReference type="PROSITE-ProRule" id="PRU10141"/>
    </source>
</evidence>
<dbReference type="STRING" id="39966.A0A369JRU6"/>
<feature type="domain" description="Protein kinase" evidence="11">
    <location>
        <begin position="58"/>
        <end position="396"/>
    </location>
</feature>
<dbReference type="GO" id="GO:0050684">
    <property type="term" value="P:regulation of mRNA processing"/>
    <property type="evidence" value="ECO:0007669"/>
    <property type="project" value="TreeGrafter"/>
</dbReference>
<proteinExistence type="inferred from homology"/>
<evidence type="ECO:0000259" key="11">
    <source>
        <dbReference type="PROSITE" id="PS50011"/>
    </source>
</evidence>
<dbReference type="EMBL" id="LUEZ02000053">
    <property type="protein sequence ID" value="RDB22074.1"/>
    <property type="molecule type" value="Genomic_DNA"/>
</dbReference>
<dbReference type="OrthoDB" id="5979581at2759"/>
<comment type="catalytic activity">
    <reaction evidence="8">
        <text>L-seryl-[protein] + ATP = O-phospho-L-seryl-[protein] + ADP + H(+)</text>
        <dbReference type="Rhea" id="RHEA:17989"/>
        <dbReference type="Rhea" id="RHEA-COMP:9863"/>
        <dbReference type="Rhea" id="RHEA-COMP:11604"/>
        <dbReference type="ChEBI" id="CHEBI:15378"/>
        <dbReference type="ChEBI" id="CHEBI:29999"/>
        <dbReference type="ChEBI" id="CHEBI:30616"/>
        <dbReference type="ChEBI" id="CHEBI:83421"/>
        <dbReference type="ChEBI" id="CHEBI:456216"/>
        <dbReference type="EC" id="2.7.11.1"/>
    </reaction>
</comment>
<evidence type="ECO:0000256" key="10">
    <source>
        <dbReference type="RuleBase" id="RU000304"/>
    </source>
</evidence>
<keyword evidence="3" id="KW-0808">Transferase</keyword>
<protein>
    <recommendedName>
        <fullName evidence="1">non-specific serine/threonine protein kinase</fullName>
        <ecNumber evidence="1">2.7.11.1</ecNumber>
    </recommendedName>
</protein>
<organism evidence="12 13">
    <name type="scientific">Hypsizygus marmoreus</name>
    <name type="common">White beech mushroom</name>
    <name type="synonym">Agaricus marmoreus</name>
    <dbReference type="NCBI Taxonomy" id="39966"/>
    <lineage>
        <taxon>Eukaryota</taxon>
        <taxon>Fungi</taxon>
        <taxon>Dikarya</taxon>
        <taxon>Basidiomycota</taxon>
        <taxon>Agaricomycotina</taxon>
        <taxon>Agaricomycetes</taxon>
        <taxon>Agaricomycetidae</taxon>
        <taxon>Agaricales</taxon>
        <taxon>Tricholomatineae</taxon>
        <taxon>Lyophyllaceae</taxon>
        <taxon>Hypsizygus</taxon>
    </lineage>
</organism>
<dbReference type="InterPro" id="IPR008271">
    <property type="entry name" value="Ser/Thr_kinase_AS"/>
</dbReference>
<dbReference type="Gene3D" id="1.10.510.10">
    <property type="entry name" value="Transferase(Phosphotransferase) domain 1"/>
    <property type="match status" value="1"/>
</dbReference>
<dbReference type="Gene3D" id="3.30.200.20">
    <property type="entry name" value="Phosphorylase Kinase, domain 1"/>
    <property type="match status" value="1"/>
</dbReference>
<evidence type="ECO:0000256" key="3">
    <source>
        <dbReference type="ARBA" id="ARBA00022679"/>
    </source>
</evidence>
<keyword evidence="13" id="KW-1185">Reference proteome</keyword>
<sequence length="396" mass="43762">MLNIFKFLRPNFKAFSTRVIPKTGRTQAQWPEEPLDLPVDHNGGFYPGILGNKINPKYTIVSKLGWGQHSSVWLAKQEGALERRYVAVKILTAHATEVQSQLSDELGLLQLARDSAKQCRSSPGPSHIVGLLDSFEVSSINGRHLCLVHEPMGRFPKLDGTGLPLSVVKVVAKQLLQALDFLHRECRVVHTDIKPDNILVELDDVDTAVEIMDGESRPIAPMNAASSEPPIHAIFSHPIHVFTPEELLKLTHSSKLNVKLTDFGTAVAVDGFHPAIIQPFALRAPEVILGSEWGTSADIWNLGCLIFELLTGSWLFAPRGGPTWTPEAYHLAHMPTVAQETFDATYFGTAKNFEQYFYDDGELRIKVAGVRGLEEALMNYEVMDGDEGECSSTLTT</sequence>
<evidence type="ECO:0000256" key="1">
    <source>
        <dbReference type="ARBA" id="ARBA00012513"/>
    </source>
</evidence>
<evidence type="ECO:0000256" key="6">
    <source>
        <dbReference type="ARBA" id="ARBA00022840"/>
    </source>
</evidence>
<keyword evidence="2 10" id="KW-0723">Serine/threonine-protein kinase</keyword>
<dbReference type="InterPro" id="IPR011009">
    <property type="entry name" value="Kinase-like_dom_sf"/>
</dbReference>
<keyword evidence="6 9" id="KW-0067">ATP-binding</keyword>
<dbReference type="PROSITE" id="PS50011">
    <property type="entry name" value="PROTEIN_KINASE_DOM"/>
    <property type="match status" value="1"/>
</dbReference>
<accession>A0A369JRU6</accession>
<evidence type="ECO:0000256" key="5">
    <source>
        <dbReference type="ARBA" id="ARBA00022777"/>
    </source>
</evidence>
<evidence type="ECO:0000256" key="7">
    <source>
        <dbReference type="ARBA" id="ARBA00047899"/>
    </source>
</evidence>
<dbReference type="AlphaFoldDB" id="A0A369JRU6"/>
<dbReference type="InParanoid" id="A0A369JRU6"/>
<evidence type="ECO:0000256" key="4">
    <source>
        <dbReference type="ARBA" id="ARBA00022741"/>
    </source>
</evidence>
<reference evidence="12" key="1">
    <citation type="submission" date="2018-04" db="EMBL/GenBank/DDBJ databases">
        <title>Whole genome sequencing of Hypsizygus marmoreus.</title>
        <authorList>
            <person name="Choi I.-G."/>
            <person name="Min B."/>
            <person name="Kim J.-G."/>
            <person name="Kim S."/>
            <person name="Oh Y.-L."/>
            <person name="Kong W.-S."/>
            <person name="Park H."/>
            <person name="Jeong J."/>
            <person name="Song E.-S."/>
        </authorList>
    </citation>
    <scope>NUCLEOTIDE SEQUENCE [LARGE SCALE GENOMIC DNA]</scope>
    <source>
        <strain evidence="12">51987-8</strain>
    </source>
</reference>
<evidence type="ECO:0000313" key="12">
    <source>
        <dbReference type="EMBL" id="RDB22074.1"/>
    </source>
</evidence>
<dbReference type="GO" id="GO:0005524">
    <property type="term" value="F:ATP binding"/>
    <property type="evidence" value="ECO:0007669"/>
    <property type="project" value="UniProtKB-UniRule"/>
</dbReference>
<keyword evidence="4 9" id="KW-0547">Nucleotide-binding</keyword>
<evidence type="ECO:0000313" key="13">
    <source>
        <dbReference type="Proteomes" id="UP000076154"/>
    </source>
</evidence>
<dbReference type="EC" id="2.7.11.1" evidence="1"/>
<comment type="catalytic activity">
    <reaction evidence="7">
        <text>L-threonyl-[protein] + ATP = O-phospho-L-threonyl-[protein] + ADP + H(+)</text>
        <dbReference type="Rhea" id="RHEA:46608"/>
        <dbReference type="Rhea" id="RHEA-COMP:11060"/>
        <dbReference type="Rhea" id="RHEA-COMP:11605"/>
        <dbReference type="ChEBI" id="CHEBI:15378"/>
        <dbReference type="ChEBI" id="CHEBI:30013"/>
        <dbReference type="ChEBI" id="CHEBI:30616"/>
        <dbReference type="ChEBI" id="CHEBI:61977"/>
        <dbReference type="ChEBI" id="CHEBI:456216"/>
        <dbReference type="EC" id="2.7.11.1"/>
    </reaction>
</comment>
<gene>
    <name evidence="12" type="primary">SRPK_6</name>
    <name evidence="12" type="ORF">Hypma_010896</name>
</gene>
<comment type="caution">
    <text evidence="12">The sequence shown here is derived from an EMBL/GenBank/DDBJ whole genome shotgun (WGS) entry which is preliminary data.</text>
</comment>